<reference evidence="1" key="1">
    <citation type="submission" date="2014-11" db="EMBL/GenBank/DDBJ databases">
        <authorList>
            <person name="Amaro Gonzalez C."/>
        </authorList>
    </citation>
    <scope>NUCLEOTIDE SEQUENCE</scope>
</reference>
<proteinExistence type="predicted"/>
<dbReference type="AlphaFoldDB" id="A0A0E9WZD2"/>
<protein>
    <submittedName>
        <fullName evidence="1">Uncharacterized protein</fullName>
    </submittedName>
</protein>
<evidence type="ECO:0000313" key="1">
    <source>
        <dbReference type="EMBL" id="JAH95832.1"/>
    </source>
</evidence>
<dbReference type="EMBL" id="GBXM01012745">
    <property type="protein sequence ID" value="JAH95832.1"/>
    <property type="molecule type" value="Transcribed_RNA"/>
</dbReference>
<reference evidence="1" key="2">
    <citation type="journal article" date="2015" name="Fish Shellfish Immunol.">
        <title>Early steps in the European eel (Anguilla anguilla)-Vibrio vulnificus interaction in the gills: Role of the RtxA13 toxin.</title>
        <authorList>
            <person name="Callol A."/>
            <person name="Pajuelo D."/>
            <person name="Ebbesson L."/>
            <person name="Teles M."/>
            <person name="MacKenzie S."/>
            <person name="Amaro C."/>
        </authorList>
    </citation>
    <scope>NUCLEOTIDE SEQUENCE</scope>
</reference>
<name>A0A0E9WZD2_ANGAN</name>
<organism evidence="1">
    <name type="scientific">Anguilla anguilla</name>
    <name type="common">European freshwater eel</name>
    <name type="synonym">Muraena anguilla</name>
    <dbReference type="NCBI Taxonomy" id="7936"/>
    <lineage>
        <taxon>Eukaryota</taxon>
        <taxon>Metazoa</taxon>
        <taxon>Chordata</taxon>
        <taxon>Craniata</taxon>
        <taxon>Vertebrata</taxon>
        <taxon>Euteleostomi</taxon>
        <taxon>Actinopterygii</taxon>
        <taxon>Neopterygii</taxon>
        <taxon>Teleostei</taxon>
        <taxon>Anguilliformes</taxon>
        <taxon>Anguillidae</taxon>
        <taxon>Anguilla</taxon>
    </lineage>
</organism>
<sequence length="81" mass="9413">MIILAYNISNIKKNNFWSQLKTVTQLLLKEHCVQGLKKKNPPKLLACRHVCFLVLRGKKGLPFRSLWIYLALPTYVTCVRV</sequence>
<accession>A0A0E9WZD2</accession>